<evidence type="ECO:0000313" key="3">
    <source>
        <dbReference type="Proteomes" id="UP000183769"/>
    </source>
</evidence>
<dbReference type="PANTHER" id="PTHR11644">
    <property type="entry name" value="CYTIDINE DEAMINASE"/>
    <property type="match status" value="1"/>
</dbReference>
<dbReference type="AlphaFoldDB" id="A0A1I5P1W1"/>
<dbReference type="GO" id="GO:0008270">
    <property type="term" value="F:zinc ion binding"/>
    <property type="evidence" value="ECO:0007669"/>
    <property type="project" value="TreeGrafter"/>
</dbReference>
<dbReference type="Gene3D" id="3.40.140.10">
    <property type="entry name" value="Cytidine Deaminase, domain 2"/>
    <property type="match status" value="1"/>
</dbReference>
<dbReference type="InterPro" id="IPR016193">
    <property type="entry name" value="Cytidine_deaminase-like"/>
</dbReference>
<comment type="similarity">
    <text evidence="1">Belongs to the cytidine and deoxycytidylate deaminase family.</text>
</comment>
<evidence type="ECO:0000313" key="2">
    <source>
        <dbReference type="EMBL" id="SFP28035.1"/>
    </source>
</evidence>
<sequence>METAPLSDRDDALLEHATDLNRETFDPEFFDGAHIVAASVRTANGDCYDGVSLPASIGRASTCAEPGAVSAAIADGHAHDDIEACVAVAYPLPAHDADEQRPIPPCGVCRELLADYNPDMRVVVPVEDEVRTVRADDLLPVRPW</sequence>
<dbReference type="GO" id="GO:0004126">
    <property type="term" value="F:cytidine deaminase activity"/>
    <property type="evidence" value="ECO:0007669"/>
    <property type="project" value="TreeGrafter"/>
</dbReference>
<protein>
    <submittedName>
        <fullName evidence="2">Cytidine deaminase</fullName>
    </submittedName>
</protein>
<name>A0A1I5P1W1_9EURY</name>
<proteinExistence type="inferred from homology"/>
<dbReference type="CDD" id="cd01283">
    <property type="entry name" value="cytidine_deaminase"/>
    <property type="match status" value="1"/>
</dbReference>
<dbReference type="Proteomes" id="UP000183769">
    <property type="component" value="Unassembled WGS sequence"/>
</dbReference>
<dbReference type="GO" id="GO:0005829">
    <property type="term" value="C:cytosol"/>
    <property type="evidence" value="ECO:0007669"/>
    <property type="project" value="TreeGrafter"/>
</dbReference>
<keyword evidence="3" id="KW-1185">Reference proteome</keyword>
<organism evidence="2 3">
    <name type="scientific">Halolamina pelagica</name>
    <dbReference type="NCBI Taxonomy" id="699431"/>
    <lineage>
        <taxon>Archaea</taxon>
        <taxon>Methanobacteriati</taxon>
        <taxon>Methanobacteriota</taxon>
        <taxon>Stenosarchaea group</taxon>
        <taxon>Halobacteria</taxon>
        <taxon>Halobacteriales</taxon>
        <taxon>Haloferacaceae</taxon>
    </lineage>
</organism>
<gene>
    <name evidence="2" type="ORF">SAMN05216277_102307</name>
</gene>
<dbReference type="RefSeq" id="WP_074875937.1">
    <property type="nucleotide sequence ID" value="NZ_FOXI01000002.1"/>
</dbReference>
<dbReference type="InterPro" id="IPR050202">
    <property type="entry name" value="Cyt/Deoxycyt_deaminase"/>
</dbReference>
<evidence type="ECO:0000256" key="1">
    <source>
        <dbReference type="ARBA" id="ARBA00006576"/>
    </source>
</evidence>
<dbReference type="OrthoDB" id="39143at2157"/>
<dbReference type="PANTHER" id="PTHR11644:SF2">
    <property type="entry name" value="CYTIDINE DEAMINASE"/>
    <property type="match status" value="1"/>
</dbReference>
<reference evidence="3" key="1">
    <citation type="submission" date="2016-10" db="EMBL/GenBank/DDBJ databases">
        <authorList>
            <person name="Varghese N."/>
            <person name="Submissions S."/>
        </authorList>
    </citation>
    <scope>NUCLEOTIDE SEQUENCE [LARGE SCALE GENOMIC DNA]</scope>
    <source>
        <strain evidence="3">CGMCC 1.10329</strain>
    </source>
</reference>
<dbReference type="SUPFAM" id="SSF53927">
    <property type="entry name" value="Cytidine deaminase-like"/>
    <property type="match status" value="1"/>
</dbReference>
<dbReference type="EMBL" id="FOXI01000002">
    <property type="protein sequence ID" value="SFP28035.1"/>
    <property type="molecule type" value="Genomic_DNA"/>
</dbReference>
<accession>A0A1I5P1W1</accession>